<gene>
    <name evidence="2" type="ORF">SAMN02787118_13561</name>
</gene>
<evidence type="ECO:0000313" key="3">
    <source>
        <dbReference type="Proteomes" id="UP000181942"/>
    </source>
</evidence>
<sequence length="62" mass="6866">MRGTSVTAEHNPRSNVVFTPPMENPAAWQASPETFRNALTQAFPDAFLETVLRNHLATAEPE</sequence>
<dbReference type="Proteomes" id="UP000181942">
    <property type="component" value="Unassembled WGS sequence"/>
</dbReference>
<evidence type="ECO:0000313" key="2">
    <source>
        <dbReference type="EMBL" id="SFG97188.1"/>
    </source>
</evidence>
<reference evidence="2 3" key="1">
    <citation type="submission" date="2016-10" db="EMBL/GenBank/DDBJ databases">
        <authorList>
            <person name="de Groot N.N."/>
        </authorList>
    </citation>
    <scope>NUCLEOTIDE SEQUENCE [LARGE SCALE GENOMIC DNA]</scope>
    <source>
        <strain evidence="2 3">OK461</strain>
    </source>
</reference>
<name>A0A1I2W6X7_9ACTN</name>
<dbReference type="AlphaFoldDB" id="A0A1I2W6X7"/>
<evidence type="ECO:0000256" key="1">
    <source>
        <dbReference type="SAM" id="MobiDB-lite"/>
    </source>
</evidence>
<feature type="compositionally biased region" description="Polar residues" evidence="1">
    <location>
        <begin position="1"/>
        <end position="17"/>
    </location>
</feature>
<accession>A0A1I2W6X7</accession>
<dbReference type="EMBL" id="FONR01000035">
    <property type="protein sequence ID" value="SFG97188.1"/>
    <property type="molecule type" value="Genomic_DNA"/>
</dbReference>
<organism evidence="2 3">
    <name type="scientific">Streptomyces mirabilis</name>
    <dbReference type="NCBI Taxonomy" id="68239"/>
    <lineage>
        <taxon>Bacteria</taxon>
        <taxon>Bacillati</taxon>
        <taxon>Actinomycetota</taxon>
        <taxon>Actinomycetes</taxon>
        <taxon>Kitasatosporales</taxon>
        <taxon>Streptomycetaceae</taxon>
        <taxon>Streptomyces</taxon>
    </lineage>
</organism>
<protein>
    <submittedName>
        <fullName evidence="2">Uncharacterized protein</fullName>
    </submittedName>
</protein>
<feature type="region of interest" description="Disordered" evidence="1">
    <location>
        <begin position="1"/>
        <end position="23"/>
    </location>
</feature>
<proteinExistence type="predicted"/>